<gene>
    <name evidence="2" type="ORF">DB31_7905</name>
</gene>
<dbReference type="PROSITE" id="PS51257">
    <property type="entry name" value="PROKAR_LIPOPROTEIN"/>
    <property type="match status" value="1"/>
</dbReference>
<protein>
    <submittedName>
        <fullName evidence="2">Uncharacterized protein</fullName>
    </submittedName>
</protein>
<name>A0A085WLV5_9BACT</name>
<reference evidence="2 3" key="1">
    <citation type="submission" date="2014-04" db="EMBL/GenBank/DDBJ databases">
        <title>Genome assembly of Hyalangium minutum DSM 14724.</title>
        <authorList>
            <person name="Sharma G."/>
            <person name="Subramanian S."/>
        </authorList>
    </citation>
    <scope>NUCLEOTIDE SEQUENCE [LARGE SCALE GENOMIC DNA]</scope>
    <source>
        <strain evidence="2 3">DSM 14724</strain>
    </source>
</reference>
<comment type="caution">
    <text evidence="2">The sequence shown here is derived from an EMBL/GenBank/DDBJ whole genome shotgun (WGS) entry which is preliminary data.</text>
</comment>
<accession>A0A085WLV5</accession>
<sequence length="55" mass="5490">MGAHSGRRRSVVTGAGGTLLFALDLSGVGFASGSCEARGESPAQRPGSWVGGNTR</sequence>
<evidence type="ECO:0000256" key="1">
    <source>
        <dbReference type="SAM" id="MobiDB-lite"/>
    </source>
</evidence>
<evidence type="ECO:0000313" key="3">
    <source>
        <dbReference type="Proteomes" id="UP000028725"/>
    </source>
</evidence>
<organism evidence="2 3">
    <name type="scientific">Hyalangium minutum</name>
    <dbReference type="NCBI Taxonomy" id="394096"/>
    <lineage>
        <taxon>Bacteria</taxon>
        <taxon>Pseudomonadati</taxon>
        <taxon>Myxococcota</taxon>
        <taxon>Myxococcia</taxon>
        <taxon>Myxococcales</taxon>
        <taxon>Cystobacterineae</taxon>
        <taxon>Archangiaceae</taxon>
        <taxon>Hyalangium</taxon>
    </lineage>
</organism>
<proteinExistence type="predicted"/>
<dbReference type="EMBL" id="JMCB01000006">
    <property type="protein sequence ID" value="KFE68668.1"/>
    <property type="molecule type" value="Genomic_DNA"/>
</dbReference>
<feature type="region of interest" description="Disordered" evidence="1">
    <location>
        <begin position="34"/>
        <end position="55"/>
    </location>
</feature>
<dbReference type="Proteomes" id="UP000028725">
    <property type="component" value="Unassembled WGS sequence"/>
</dbReference>
<keyword evidence="3" id="KW-1185">Reference proteome</keyword>
<evidence type="ECO:0000313" key="2">
    <source>
        <dbReference type="EMBL" id="KFE68668.1"/>
    </source>
</evidence>
<dbReference type="AlphaFoldDB" id="A0A085WLV5"/>